<gene>
    <name evidence="1" type="ORF">P5X88_05515</name>
</gene>
<evidence type="ECO:0000313" key="1">
    <source>
        <dbReference type="EMBL" id="MDH5160386.1"/>
    </source>
</evidence>
<accession>A0AAW6SWL3</accession>
<dbReference type="RefSeq" id="WP_280616045.1">
    <property type="nucleotide sequence ID" value="NZ_JAROYP010000002.1"/>
</dbReference>
<dbReference type="AlphaFoldDB" id="A0AAW6SWL3"/>
<reference evidence="1" key="1">
    <citation type="submission" date="2023-03" db="EMBL/GenBank/DDBJ databases">
        <title>Bacterial isolates from washroom surfaces on a university campus.</title>
        <authorList>
            <person name="Holman D.B."/>
            <person name="Gzyl K.E."/>
            <person name="Taheri A.E."/>
        </authorList>
    </citation>
    <scope>NUCLEOTIDE SEQUENCE</scope>
    <source>
        <strain evidence="1">RD03</strain>
    </source>
</reference>
<name>A0AAW6SWL3_9BACI</name>
<organism evidence="1 2">
    <name type="scientific">Heyndrickxia oleronia</name>
    <dbReference type="NCBI Taxonomy" id="38875"/>
    <lineage>
        <taxon>Bacteria</taxon>
        <taxon>Bacillati</taxon>
        <taxon>Bacillota</taxon>
        <taxon>Bacilli</taxon>
        <taxon>Bacillales</taxon>
        <taxon>Bacillaceae</taxon>
        <taxon>Heyndrickxia</taxon>
    </lineage>
</organism>
<proteinExistence type="predicted"/>
<sequence length="127" mass="15361">MPQQRIYHEYVNEKLVPYWYVLTFKPFEISWEKPVHYFDVIKPFKYIERNQFDESIITFSLYITDFLINADYPNKLGINLKSIKKRLTVEEIDPEIVHQFIVPIPDVDEVLNLIPNKRKINFNVEIL</sequence>
<comment type="caution">
    <text evidence="1">The sequence shown here is derived from an EMBL/GenBank/DDBJ whole genome shotgun (WGS) entry which is preliminary data.</text>
</comment>
<dbReference type="EMBL" id="JAROYP010000002">
    <property type="protein sequence ID" value="MDH5160386.1"/>
    <property type="molecule type" value="Genomic_DNA"/>
</dbReference>
<protein>
    <submittedName>
        <fullName evidence="1">Uncharacterized protein</fullName>
    </submittedName>
</protein>
<evidence type="ECO:0000313" key="2">
    <source>
        <dbReference type="Proteomes" id="UP001159179"/>
    </source>
</evidence>
<dbReference type="Proteomes" id="UP001159179">
    <property type="component" value="Unassembled WGS sequence"/>
</dbReference>